<gene>
    <name evidence="4" type="ORF">PEDI_50470</name>
</gene>
<dbReference type="GO" id="GO:0016757">
    <property type="term" value="F:glycosyltransferase activity"/>
    <property type="evidence" value="ECO:0007669"/>
    <property type="project" value="UniProtKB-KW"/>
</dbReference>
<dbReference type="InterPro" id="IPR012341">
    <property type="entry name" value="6hp_glycosidase-like_sf"/>
</dbReference>
<dbReference type="SUPFAM" id="SSF48208">
    <property type="entry name" value="Six-hairpin glycosidases"/>
    <property type="match status" value="1"/>
</dbReference>
<dbReference type="Pfam" id="PF17167">
    <property type="entry name" value="Glyco_hydro_94"/>
    <property type="match status" value="1"/>
</dbReference>
<keyword evidence="2" id="KW-0808">Transferase</keyword>
<dbReference type="RefSeq" id="WP_338239556.1">
    <property type="nucleotide sequence ID" value="NZ_BQKE01000005.1"/>
</dbReference>
<evidence type="ECO:0000256" key="2">
    <source>
        <dbReference type="ARBA" id="ARBA00022679"/>
    </source>
</evidence>
<comment type="caution">
    <text evidence="4">The sequence shown here is derived from an EMBL/GenBank/DDBJ whole genome shotgun (WGS) entry which is preliminary data.</text>
</comment>
<evidence type="ECO:0000313" key="4">
    <source>
        <dbReference type="EMBL" id="GJM64495.1"/>
    </source>
</evidence>
<dbReference type="InterPro" id="IPR008928">
    <property type="entry name" value="6-hairpin_glycosidase_sf"/>
</dbReference>
<dbReference type="PANTHER" id="PTHR37469">
    <property type="entry name" value="CELLOBIONIC ACID PHOSPHORYLASE-RELATED"/>
    <property type="match status" value="1"/>
</dbReference>
<dbReference type="PANTHER" id="PTHR37469:SF2">
    <property type="entry name" value="CELLOBIONIC ACID PHOSPHORYLASE"/>
    <property type="match status" value="1"/>
</dbReference>
<organism evidence="4 5">
    <name type="scientific">Persicobacter diffluens</name>
    <dbReference type="NCBI Taxonomy" id="981"/>
    <lineage>
        <taxon>Bacteria</taxon>
        <taxon>Pseudomonadati</taxon>
        <taxon>Bacteroidota</taxon>
        <taxon>Cytophagia</taxon>
        <taxon>Cytophagales</taxon>
        <taxon>Persicobacteraceae</taxon>
        <taxon>Persicobacter</taxon>
    </lineage>
</organism>
<dbReference type="AlphaFoldDB" id="A0AAN5ALY8"/>
<reference evidence="4 5" key="1">
    <citation type="submission" date="2021-12" db="EMBL/GenBank/DDBJ databases">
        <title>Genome sequencing of bacteria with rrn-lacking chromosome and rrn-plasmid.</title>
        <authorList>
            <person name="Anda M."/>
            <person name="Iwasaki W."/>
        </authorList>
    </citation>
    <scope>NUCLEOTIDE SEQUENCE [LARGE SCALE GENOMIC DNA]</scope>
    <source>
        <strain evidence="4 5">NBRC 15940</strain>
    </source>
</reference>
<evidence type="ECO:0000256" key="1">
    <source>
        <dbReference type="ARBA" id="ARBA00022676"/>
    </source>
</evidence>
<sequence>MITQDTTVSRWLLDDDFFPVVEYTGPLPFPMELDRSDTSQTEDPYFLLGNYRLLLLPHVSGKYQLITGERSWGRLNLGKEDNSGANHLIVEWDGHKIDLTDINQDKVQIERNCRCGVGYVIWEYAFNEMVITKKISVRPSLSVTGGQSIMQVDIEIKNNNTHCQQLKVIDAIVADYEMHYQQKWPKKVDYGVREVERGVDFCAIAFEAKPREPFLWKDKDTIAAYEGFPPVLFMGSKDKTSIEHNANGGANYLQANYEVKLKGGYKQSFSYQLGFSFDTDYQAQWNAFCEEKTSVADQWKQVLPEFGLDNDRRSELIWHAHILEAMSQYSRYFKETKTPQGSQYDFWWGLHASVRDHLQHLLPMCYYNPTVAKSALRYALKKENARGQVPIMEKGFGYQTDDVYIQSDNQLFLLHAINEYLRITGDIDFLFELLPYYPLESKAEGTVLDHIEKLILFLRDEIGLGPRGLVRLLNSDWNDDIHFVLAKEPFNRMYEKSESHLNTTMAIVMYQQLAQNFSSLTPTDEYTYQVDMLKSIAQTQATVLYENLMKDIGSASFFKRFYWVDEPIGEEEVYMWPQAFGLQIPHLDSELKAKMIEVVNERLVYPEKAGGRLMEGPLPGVKEHYCKDGAGENGGFWFAPYAQYVIGVAQVNLSLAWDLFNRMSLRHIGQVFPDFWLGQWTASDYIDGSLSETEGHAFNMPYNAHAHAYPLYTYYRLKELEG</sequence>
<dbReference type="EMBL" id="BQKE01000005">
    <property type="protein sequence ID" value="GJM64495.1"/>
    <property type="molecule type" value="Genomic_DNA"/>
</dbReference>
<evidence type="ECO:0000259" key="3">
    <source>
        <dbReference type="Pfam" id="PF17167"/>
    </source>
</evidence>
<keyword evidence="5" id="KW-1185">Reference proteome</keyword>
<accession>A0AAN5ALY8</accession>
<protein>
    <recommendedName>
        <fullName evidence="3">Glycosyl hydrolase 94 catalytic domain-containing protein</fullName>
    </recommendedName>
</protein>
<dbReference type="Gene3D" id="1.50.10.10">
    <property type="match status" value="1"/>
</dbReference>
<dbReference type="GO" id="GO:0005975">
    <property type="term" value="P:carbohydrate metabolic process"/>
    <property type="evidence" value="ECO:0007669"/>
    <property type="project" value="InterPro"/>
</dbReference>
<proteinExistence type="predicted"/>
<dbReference type="InterPro" id="IPR033432">
    <property type="entry name" value="GH94_catalytic"/>
</dbReference>
<name>A0AAN5ALY8_9BACT</name>
<keyword evidence="1" id="KW-0328">Glycosyltransferase</keyword>
<dbReference type="Proteomes" id="UP001310022">
    <property type="component" value="Unassembled WGS sequence"/>
</dbReference>
<feature type="domain" description="Glycosyl hydrolase 94 catalytic" evidence="3">
    <location>
        <begin position="355"/>
        <end position="572"/>
    </location>
</feature>
<evidence type="ECO:0000313" key="5">
    <source>
        <dbReference type="Proteomes" id="UP001310022"/>
    </source>
</evidence>
<dbReference type="InterPro" id="IPR052047">
    <property type="entry name" value="GH94_Enzymes"/>
</dbReference>